<evidence type="ECO:0008006" key="4">
    <source>
        <dbReference type="Google" id="ProtNLM"/>
    </source>
</evidence>
<dbReference type="PANTHER" id="PTHR33361">
    <property type="entry name" value="GLR0591 PROTEIN"/>
    <property type="match status" value="1"/>
</dbReference>
<sequence length="595" mass="66788">MRKTRLSLMLAAGLGTLVVCQTPLVLAQAPDATTAQAGQDARFAQVAESLLMRALERSPEWSVRAGRYDNASLLTIPDAASRASDLAFAEAGLAELAAFDPAQLSASQRIDHTLLKNRFESTRWYLQTFRDWAWNPSRYNVAGTIALLLNTPYAAEDERLRTVMARLEHVPQYYAAAQANIADPTVEHVELAIVQSRGSLSVFGEELRQRIAASGLSADEQALFIARIDAARGAINGWTGWLEGEQKRLAAAGETRSFRIGEALYEPKFRYDVQSHYTAAELYQRAVDEKNRLHAQMDATTVELWPAYFPDSPMPDDRLERIGRMIDKLSARHVTRDEFFPEIKRQIPLLTDFVREHDLLDQDATRPLVVRETPEYMRGGGAGASISAPGPFNPTADTYYNVSPLDAYSDAEAESFLREYNHWVLQILNIHEAVPGHYTQLLHANKSPSLVKSLLGNGAMIEGWAVYSERMMLEAGWGGQAPEMWLMYGKWNLRVVTNAILDYAVHVLGMRQEQAMDLLRREAFQEETEAVNKWRRVRLSQVQLTSYFTGYAEILDLREQRKAELGDAFDLKAFHNGFLSYGNAPVPAIAELMAE</sequence>
<dbReference type="Proteomes" id="UP000030017">
    <property type="component" value="Unassembled WGS sequence"/>
</dbReference>
<dbReference type="Pfam" id="PF05960">
    <property type="entry name" value="DUF885"/>
    <property type="match status" value="1"/>
</dbReference>
<keyword evidence="3" id="KW-1185">Reference proteome</keyword>
<comment type="caution">
    <text evidence="2">The sequence shown here is derived from an EMBL/GenBank/DDBJ whole genome shotgun (WGS) entry which is preliminary data.</text>
</comment>
<evidence type="ECO:0000313" key="2">
    <source>
        <dbReference type="EMBL" id="KGM51790.1"/>
    </source>
</evidence>
<protein>
    <recommendedName>
        <fullName evidence="4">Lipoprotein</fullName>
    </recommendedName>
</protein>
<dbReference type="EMBL" id="AVPS01000005">
    <property type="protein sequence ID" value="KGM51790.1"/>
    <property type="molecule type" value="Genomic_DNA"/>
</dbReference>
<feature type="chain" id="PRO_5001962316" description="Lipoprotein" evidence="1">
    <location>
        <begin position="28"/>
        <end position="595"/>
    </location>
</feature>
<dbReference type="AlphaFoldDB" id="A0A0A0ENH2"/>
<feature type="signal peptide" evidence="1">
    <location>
        <begin position="1"/>
        <end position="27"/>
    </location>
</feature>
<name>A0A0A0ENH2_9GAMM</name>
<gene>
    <name evidence="2" type="ORF">N792_09075</name>
</gene>
<dbReference type="PANTHER" id="PTHR33361:SF15">
    <property type="entry name" value="DUF885 FAMILY LIPOPROTEIN"/>
    <property type="match status" value="1"/>
</dbReference>
<dbReference type="eggNOG" id="COG4805">
    <property type="taxonomic scope" value="Bacteria"/>
</dbReference>
<dbReference type="OrthoDB" id="9769898at2"/>
<reference evidence="2 3" key="1">
    <citation type="submission" date="2013-08" db="EMBL/GenBank/DDBJ databases">
        <title>Genome sequencing of Lysobacter.</title>
        <authorList>
            <person name="Zhang S."/>
            <person name="Wang G."/>
        </authorList>
    </citation>
    <scope>NUCLEOTIDE SEQUENCE [LARGE SCALE GENOMIC DNA]</scope>
    <source>
        <strain evidence="2 3">Ko07</strain>
    </source>
</reference>
<dbReference type="RefSeq" id="WP_036193858.1">
    <property type="nucleotide sequence ID" value="NZ_AVPS01000005.1"/>
</dbReference>
<keyword evidence="1" id="KW-0732">Signal</keyword>
<organism evidence="2 3">
    <name type="scientific">Lysobacter concretionis Ko07 = DSM 16239</name>
    <dbReference type="NCBI Taxonomy" id="1122185"/>
    <lineage>
        <taxon>Bacteria</taxon>
        <taxon>Pseudomonadati</taxon>
        <taxon>Pseudomonadota</taxon>
        <taxon>Gammaproteobacteria</taxon>
        <taxon>Lysobacterales</taxon>
        <taxon>Lysobacteraceae</taxon>
        <taxon>Novilysobacter</taxon>
    </lineage>
</organism>
<accession>A0A0A0ENH2</accession>
<evidence type="ECO:0000313" key="3">
    <source>
        <dbReference type="Proteomes" id="UP000030017"/>
    </source>
</evidence>
<dbReference type="STRING" id="1122185.N792_09075"/>
<dbReference type="InterPro" id="IPR010281">
    <property type="entry name" value="DUF885"/>
</dbReference>
<proteinExistence type="predicted"/>
<evidence type="ECO:0000256" key="1">
    <source>
        <dbReference type="SAM" id="SignalP"/>
    </source>
</evidence>